<feature type="compositionally biased region" description="Polar residues" evidence="5">
    <location>
        <begin position="185"/>
        <end position="195"/>
    </location>
</feature>
<dbReference type="GO" id="GO:0006260">
    <property type="term" value="P:DNA replication"/>
    <property type="evidence" value="ECO:0007669"/>
    <property type="project" value="UniProtKB-KW"/>
</dbReference>
<dbReference type="InParanoid" id="A0A1E7FHV3"/>
<gene>
    <name evidence="8" type="ORF">FRACYDRAFT_238177</name>
</gene>
<feature type="domain" description="DNA replication complex GINS protein PSF2 N-terminal" evidence="7">
    <location>
        <begin position="9"/>
        <end position="71"/>
    </location>
</feature>
<feature type="domain" description="GINS subunit" evidence="6">
    <location>
        <begin position="76"/>
        <end position="161"/>
    </location>
</feature>
<keyword evidence="9" id="KW-1185">Reference proteome</keyword>
<evidence type="ECO:0000259" key="7">
    <source>
        <dbReference type="Pfam" id="PF25005"/>
    </source>
</evidence>
<keyword evidence="3" id="KW-0235">DNA replication</keyword>
<accession>A0A1E7FHV3</accession>
<dbReference type="PANTHER" id="PTHR12772:SF0">
    <property type="entry name" value="DNA REPLICATION COMPLEX GINS PROTEIN PSF2"/>
    <property type="match status" value="1"/>
</dbReference>
<dbReference type="InterPro" id="IPR021151">
    <property type="entry name" value="GINS_A"/>
</dbReference>
<proteinExistence type="inferred from homology"/>
<dbReference type="AlphaFoldDB" id="A0A1E7FHV3"/>
<dbReference type="PANTHER" id="PTHR12772">
    <property type="entry name" value="DNA REPLICATION COMPLEX GINS PROTEIN PSF2"/>
    <property type="match status" value="1"/>
</dbReference>
<dbReference type="InterPro" id="IPR056784">
    <property type="entry name" value="PSF2_N"/>
</dbReference>
<dbReference type="Gene3D" id="3.40.5.50">
    <property type="match status" value="1"/>
</dbReference>
<dbReference type="Pfam" id="PF25005">
    <property type="entry name" value="PSF2_N"/>
    <property type="match status" value="1"/>
</dbReference>
<dbReference type="SUPFAM" id="SSF158573">
    <property type="entry name" value="GINS helical bundle-like"/>
    <property type="match status" value="1"/>
</dbReference>
<organism evidence="8 9">
    <name type="scientific">Fragilariopsis cylindrus CCMP1102</name>
    <dbReference type="NCBI Taxonomy" id="635003"/>
    <lineage>
        <taxon>Eukaryota</taxon>
        <taxon>Sar</taxon>
        <taxon>Stramenopiles</taxon>
        <taxon>Ochrophyta</taxon>
        <taxon>Bacillariophyta</taxon>
        <taxon>Bacillariophyceae</taxon>
        <taxon>Bacillariophycidae</taxon>
        <taxon>Bacillariales</taxon>
        <taxon>Bacillariaceae</taxon>
        <taxon>Fragilariopsis</taxon>
    </lineage>
</organism>
<evidence type="ECO:0000313" key="9">
    <source>
        <dbReference type="Proteomes" id="UP000095751"/>
    </source>
</evidence>
<sequence length="289" mass="31097">MTRLSLCNQSSFCADNVMVTIVPSFTSNSNFNLLSTTSGKNVKVGPFKAGMPIDVPLWIAKTLKRRNFAEIESPEWLSVDVLTSILKEERESTLLSRRLPYHYFEIARALDCCLTDSSNNNASSSGSGATGGGKATKVVLQDLVAVRSDKLRMHFHELSRSDLVHPPPGYDDVDEDGNYIDDNSVDNNKGQSSSQAAELPIISVTGICSYELNKVGPFLQRAFSDYGFLTRRSSSSTTISSSAAAASTTKSSSNDATTTATAKKSKGLGGRLRRVSGAGGADDIYVRNN</sequence>
<comment type="similarity">
    <text evidence="2">Belongs to the GINS2/PSF2 family.</text>
</comment>
<evidence type="ECO:0000256" key="4">
    <source>
        <dbReference type="ARBA" id="ARBA00023242"/>
    </source>
</evidence>
<dbReference type="OrthoDB" id="41876at2759"/>
<dbReference type="InterPro" id="IPR007257">
    <property type="entry name" value="GINS_Psf2"/>
</dbReference>
<dbReference type="SUPFAM" id="SSF160059">
    <property type="entry name" value="PriA/YqbF domain"/>
    <property type="match status" value="1"/>
</dbReference>
<feature type="region of interest" description="Disordered" evidence="5">
    <location>
        <begin position="163"/>
        <end position="195"/>
    </location>
</feature>
<feature type="compositionally biased region" description="Low complexity" evidence="5">
    <location>
        <begin position="239"/>
        <end position="262"/>
    </location>
</feature>
<name>A0A1E7FHV3_9STRA</name>
<reference evidence="8 9" key="1">
    <citation type="submission" date="2016-09" db="EMBL/GenBank/DDBJ databases">
        <title>Extensive genetic diversity and differential bi-allelic expression allows diatom success in the polar Southern Ocean.</title>
        <authorList>
            <consortium name="DOE Joint Genome Institute"/>
            <person name="Mock T."/>
            <person name="Otillar R.P."/>
            <person name="Strauss J."/>
            <person name="Dupont C."/>
            <person name="Frickenhaus S."/>
            <person name="Maumus F."/>
            <person name="Mcmullan M."/>
            <person name="Sanges R."/>
            <person name="Schmutz J."/>
            <person name="Toseland A."/>
            <person name="Valas R."/>
            <person name="Veluchamy A."/>
            <person name="Ward B.J."/>
            <person name="Allen A."/>
            <person name="Barry K."/>
            <person name="Falciatore A."/>
            <person name="Ferrante M."/>
            <person name="Fortunato A.E."/>
            <person name="Gloeckner G."/>
            <person name="Gruber A."/>
            <person name="Hipkin R."/>
            <person name="Janech M."/>
            <person name="Kroth P."/>
            <person name="Leese F."/>
            <person name="Lindquist E."/>
            <person name="Lyon B.R."/>
            <person name="Martin J."/>
            <person name="Mayer C."/>
            <person name="Parker M."/>
            <person name="Quesneville H."/>
            <person name="Raymond J."/>
            <person name="Uhlig C."/>
            <person name="Valentin K.U."/>
            <person name="Worden A.Z."/>
            <person name="Armbrust E.V."/>
            <person name="Bowler C."/>
            <person name="Green B."/>
            <person name="Moulton V."/>
            <person name="Van Oosterhout C."/>
            <person name="Grigoriev I."/>
        </authorList>
    </citation>
    <scope>NUCLEOTIDE SEQUENCE [LARGE SCALE GENOMIC DNA]</scope>
    <source>
        <strain evidence="8 9">CCMP1102</strain>
    </source>
</reference>
<evidence type="ECO:0000256" key="5">
    <source>
        <dbReference type="SAM" id="MobiDB-lite"/>
    </source>
</evidence>
<evidence type="ECO:0000256" key="2">
    <source>
        <dbReference type="ARBA" id="ARBA00010565"/>
    </source>
</evidence>
<dbReference type="GO" id="GO:0000727">
    <property type="term" value="P:double-strand break repair via break-induced replication"/>
    <property type="evidence" value="ECO:0007669"/>
    <property type="project" value="TreeGrafter"/>
</dbReference>
<comment type="subcellular location">
    <subcellularLocation>
        <location evidence="1">Nucleus</location>
    </subcellularLocation>
</comment>
<dbReference type="EMBL" id="KV784357">
    <property type="protein sequence ID" value="OEU17752.1"/>
    <property type="molecule type" value="Genomic_DNA"/>
</dbReference>
<evidence type="ECO:0000256" key="1">
    <source>
        <dbReference type="ARBA" id="ARBA00004123"/>
    </source>
</evidence>
<feature type="region of interest" description="Disordered" evidence="5">
    <location>
        <begin position="239"/>
        <end position="272"/>
    </location>
</feature>
<evidence type="ECO:0000256" key="3">
    <source>
        <dbReference type="ARBA" id="ARBA00022705"/>
    </source>
</evidence>
<feature type="compositionally biased region" description="Basic residues" evidence="5">
    <location>
        <begin position="263"/>
        <end position="272"/>
    </location>
</feature>
<dbReference type="KEGG" id="fcy:FRACYDRAFT_238177"/>
<dbReference type="CDD" id="cd21694">
    <property type="entry name" value="GINS_B_Psf2"/>
    <property type="match status" value="1"/>
</dbReference>
<evidence type="ECO:0000259" key="6">
    <source>
        <dbReference type="Pfam" id="PF05916"/>
    </source>
</evidence>
<dbReference type="Proteomes" id="UP000095751">
    <property type="component" value="Unassembled WGS sequence"/>
</dbReference>
<protein>
    <submittedName>
        <fullName evidence="8">Uncharacterized protein</fullName>
    </submittedName>
</protein>
<dbReference type="InterPro" id="IPR036224">
    <property type="entry name" value="GINS_bundle-like_dom_sf"/>
</dbReference>
<dbReference type="GO" id="GO:0000811">
    <property type="term" value="C:GINS complex"/>
    <property type="evidence" value="ECO:0007669"/>
    <property type="project" value="TreeGrafter"/>
</dbReference>
<dbReference type="Pfam" id="PF05916">
    <property type="entry name" value="Sld5"/>
    <property type="match status" value="1"/>
</dbReference>
<dbReference type="Gene3D" id="1.20.58.1020">
    <property type="match status" value="1"/>
</dbReference>
<evidence type="ECO:0000313" key="8">
    <source>
        <dbReference type="EMBL" id="OEU17752.1"/>
    </source>
</evidence>
<keyword evidence="4" id="KW-0539">Nucleus</keyword>